<feature type="domain" description="DSBA-like thioredoxin" evidence="1">
    <location>
        <begin position="44"/>
        <end position="135"/>
    </location>
</feature>
<dbReference type="KEGG" id="xyl:ET495_01920"/>
<evidence type="ECO:0000259" key="1">
    <source>
        <dbReference type="Pfam" id="PF01323"/>
    </source>
</evidence>
<sequence>MPVLQAVRGVQRRCLARACGRRPVRRPLAPGRVARPALGGTEFSTRSAALLLHVAQESPEHFWDVVQAVMAVQADGPGMTVEDLAGVAASVGVETDTAAAITDEALRSQVVAFSNAASELAVRHVPWVVVDGEMWDLSADDAGTLLDRAHAALG</sequence>
<gene>
    <name evidence="2" type="ORF">ET495_01920</name>
</gene>
<dbReference type="InterPro" id="IPR036249">
    <property type="entry name" value="Thioredoxin-like_sf"/>
</dbReference>
<keyword evidence="3" id="KW-1185">Reference proteome</keyword>
<dbReference type="EMBL" id="CP035495">
    <property type="protein sequence ID" value="QAY62234.1"/>
    <property type="molecule type" value="Genomic_DNA"/>
</dbReference>
<protein>
    <recommendedName>
        <fullName evidence="1">DSBA-like thioredoxin domain-containing protein</fullName>
    </recommendedName>
</protein>
<dbReference type="Proteomes" id="UP000291758">
    <property type="component" value="Chromosome"/>
</dbReference>
<dbReference type="Gene3D" id="3.40.30.10">
    <property type="entry name" value="Glutaredoxin"/>
    <property type="match status" value="1"/>
</dbReference>
<dbReference type="GO" id="GO:0016491">
    <property type="term" value="F:oxidoreductase activity"/>
    <property type="evidence" value="ECO:0007669"/>
    <property type="project" value="InterPro"/>
</dbReference>
<dbReference type="Pfam" id="PF01323">
    <property type="entry name" value="DSBA"/>
    <property type="match status" value="1"/>
</dbReference>
<proteinExistence type="predicted"/>
<evidence type="ECO:0000313" key="3">
    <source>
        <dbReference type="Proteomes" id="UP000291758"/>
    </source>
</evidence>
<dbReference type="OrthoDB" id="117402at2"/>
<accession>A0A4P6EII1</accession>
<evidence type="ECO:0000313" key="2">
    <source>
        <dbReference type="EMBL" id="QAY62234.1"/>
    </source>
</evidence>
<organism evidence="2 3">
    <name type="scientific">Xylanimonas allomyrinae</name>
    <dbReference type="NCBI Taxonomy" id="2509459"/>
    <lineage>
        <taxon>Bacteria</taxon>
        <taxon>Bacillati</taxon>
        <taxon>Actinomycetota</taxon>
        <taxon>Actinomycetes</taxon>
        <taxon>Micrococcales</taxon>
        <taxon>Promicromonosporaceae</taxon>
        <taxon>Xylanimonas</taxon>
    </lineage>
</organism>
<name>A0A4P6EII1_9MICO</name>
<dbReference type="AlphaFoldDB" id="A0A4P6EII1"/>
<dbReference type="InterPro" id="IPR001853">
    <property type="entry name" value="DSBA-like_thioredoxin_dom"/>
</dbReference>
<dbReference type="SUPFAM" id="SSF52833">
    <property type="entry name" value="Thioredoxin-like"/>
    <property type="match status" value="1"/>
</dbReference>
<reference evidence="2 3" key="1">
    <citation type="submission" date="2019-01" db="EMBL/GenBank/DDBJ databases">
        <title>Genome sequencing of strain 2JSPR-7.</title>
        <authorList>
            <person name="Heo J."/>
            <person name="Kim S.-J."/>
            <person name="Kim J.-S."/>
            <person name="Hong S.-B."/>
            <person name="Kwon S.-W."/>
        </authorList>
    </citation>
    <scope>NUCLEOTIDE SEQUENCE [LARGE SCALE GENOMIC DNA]</scope>
    <source>
        <strain evidence="2 3">2JSPR-7</strain>
    </source>
</reference>